<dbReference type="PROSITE" id="PS00490">
    <property type="entry name" value="MOLYBDOPTERIN_PROK_2"/>
    <property type="match status" value="1"/>
</dbReference>
<feature type="domain" description="4Fe-4S ferredoxin-type" evidence="16">
    <location>
        <begin position="806"/>
        <end position="836"/>
    </location>
</feature>
<dbReference type="SUPFAM" id="SSF54862">
    <property type="entry name" value="4Fe-4S ferredoxins"/>
    <property type="match status" value="1"/>
</dbReference>
<evidence type="ECO:0000256" key="12">
    <source>
        <dbReference type="ARBA" id="ARBA00023002"/>
    </source>
</evidence>
<dbReference type="PANTHER" id="PTHR43742">
    <property type="entry name" value="TRIMETHYLAMINE-N-OXIDE REDUCTASE"/>
    <property type="match status" value="1"/>
</dbReference>
<reference evidence="18 19" key="1">
    <citation type="submission" date="2012-10" db="EMBL/GenBank/DDBJ databases">
        <title>Genome sequencing and analysis of entomopathogenic fungi Beauveria bassiana D1-5.</title>
        <authorList>
            <person name="Li Q."/>
            <person name="Wang L."/>
            <person name="Zhang Z."/>
            <person name="Wang Q."/>
            <person name="Ren J."/>
            <person name="Wang M."/>
            <person name="Xu W."/>
            <person name="Wang J."/>
            <person name="Lu Y."/>
            <person name="Du Q."/>
            <person name="Sun Z."/>
        </authorList>
    </citation>
    <scope>NUCLEOTIDE SEQUENCE [LARGE SCALE GENOMIC DNA]</scope>
    <source>
        <strain evidence="18 19">D1-5</strain>
    </source>
</reference>
<dbReference type="Gene3D" id="2.40.40.20">
    <property type="match status" value="1"/>
</dbReference>
<keyword evidence="7" id="KW-0004">4Fe-4S</keyword>
<dbReference type="CDD" id="cd16371">
    <property type="entry name" value="DMSOR_beta_like"/>
    <property type="match status" value="1"/>
</dbReference>
<comment type="caution">
    <text evidence="18">The sequence shown here is derived from an EMBL/GenBank/DDBJ whole genome shotgun (WGS) entry which is preliminary data.</text>
</comment>
<evidence type="ECO:0000256" key="4">
    <source>
        <dbReference type="ARBA" id="ARBA00004413"/>
    </source>
</evidence>
<dbReference type="NCBIfam" id="TIGR02166">
    <property type="entry name" value="dmsA_ynfE"/>
    <property type="match status" value="1"/>
</dbReference>
<comment type="cofactor">
    <cofactor evidence="2">
        <name>[4Fe-4S] cluster</name>
        <dbReference type="ChEBI" id="CHEBI:49883"/>
    </cofactor>
</comment>
<keyword evidence="12" id="KW-0560">Oxidoreductase</keyword>
<dbReference type="InterPro" id="IPR009010">
    <property type="entry name" value="Asp_de-COase-like_dom_sf"/>
</dbReference>
<organism evidence="18 19">
    <name type="scientific">Beauveria bassiana D1-5</name>
    <dbReference type="NCBI Taxonomy" id="1245745"/>
    <lineage>
        <taxon>Eukaryota</taxon>
        <taxon>Fungi</taxon>
        <taxon>Dikarya</taxon>
        <taxon>Ascomycota</taxon>
        <taxon>Pezizomycotina</taxon>
        <taxon>Sordariomycetes</taxon>
        <taxon>Hypocreomycetidae</taxon>
        <taxon>Hypocreales</taxon>
        <taxon>Cordycipitaceae</taxon>
        <taxon>Beauveria</taxon>
    </lineage>
</organism>
<dbReference type="FunFam" id="3.40.50.12440:FF:000002">
    <property type="entry name" value="Anaerobic dimethyl sulfoxide reductase, A subunit"/>
    <property type="match status" value="1"/>
</dbReference>
<dbReference type="FunFam" id="3.40.228.10:FF:000004">
    <property type="entry name" value="Dimethyl sulfoxide reductase subunit A"/>
    <property type="match status" value="1"/>
</dbReference>
<dbReference type="GO" id="GO:0005886">
    <property type="term" value="C:plasma membrane"/>
    <property type="evidence" value="ECO:0007669"/>
    <property type="project" value="UniProtKB-SubCell"/>
</dbReference>
<dbReference type="EMBL" id="ANFO01000219">
    <property type="protein sequence ID" value="KGQ11370.1"/>
    <property type="molecule type" value="Genomic_DNA"/>
</dbReference>
<dbReference type="FunFam" id="3.40.50.740:FF:000005">
    <property type="entry name" value="Anaerobic dimethyl sulfoxide reductase, A subunit"/>
    <property type="match status" value="1"/>
</dbReference>
<dbReference type="Pfam" id="PF13247">
    <property type="entry name" value="Fer4_11"/>
    <property type="match status" value="1"/>
</dbReference>
<dbReference type="GO" id="GO:0009055">
    <property type="term" value="F:electron transfer activity"/>
    <property type="evidence" value="ECO:0007669"/>
    <property type="project" value="TreeGrafter"/>
</dbReference>
<dbReference type="GO" id="GO:0009389">
    <property type="term" value="F:dimethyl sulfoxide reductase activity"/>
    <property type="evidence" value="ECO:0007669"/>
    <property type="project" value="InterPro"/>
</dbReference>
<dbReference type="InterPro" id="IPR006311">
    <property type="entry name" value="TAT_signal"/>
</dbReference>
<keyword evidence="14" id="KW-0411">Iron-sulfur</keyword>
<dbReference type="Gene3D" id="3.40.228.10">
    <property type="entry name" value="Dimethylsulfoxide Reductase, domain 2"/>
    <property type="match status" value="1"/>
</dbReference>
<evidence type="ECO:0000313" key="19">
    <source>
        <dbReference type="Proteomes" id="UP000030106"/>
    </source>
</evidence>
<evidence type="ECO:0000259" key="17">
    <source>
        <dbReference type="PROSITE" id="PS51669"/>
    </source>
</evidence>
<dbReference type="InterPro" id="IPR014297">
    <property type="entry name" value="DMSO_DmsB"/>
</dbReference>
<dbReference type="PANTHER" id="PTHR43742:SF3">
    <property type="entry name" value="DIMETHYL SULFOXIDE REDUCTASE DMSA"/>
    <property type="match status" value="1"/>
</dbReference>
<dbReference type="InterPro" id="IPR011888">
    <property type="entry name" value="Anaer_DMSO_reductase"/>
</dbReference>
<dbReference type="PROSITE" id="PS00932">
    <property type="entry name" value="MOLYBDOPTERIN_PROK_3"/>
    <property type="match status" value="1"/>
</dbReference>
<keyword evidence="11" id="KW-0677">Repeat</keyword>
<keyword evidence="9" id="KW-0479">Metal-binding</keyword>
<dbReference type="Pfam" id="PF00384">
    <property type="entry name" value="Molybdopterin"/>
    <property type="match status" value="1"/>
</dbReference>
<gene>
    <name evidence="18" type="ORF">BBAD15_g2858</name>
</gene>
<evidence type="ECO:0000256" key="14">
    <source>
        <dbReference type="ARBA" id="ARBA00023014"/>
    </source>
</evidence>
<dbReference type="NCBIfam" id="NF011566">
    <property type="entry name" value="PRK14990.1"/>
    <property type="match status" value="1"/>
</dbReference>
<dbReference type="Pfam" id="PF01568">
    <property type="entry name" value="Molydop_binding"/>
    <property type="match status" value="1"/>
</dbReference>
<dbReference type="InterPro" id="IPR050612">
    <property type="entry name" value="Prok_Mopterin_Oxidored"/>
</dbReference>
<feature type="domain" description="4Fe-4S ferredoxin-type" evidence="16">
    <location>
        <begin position="891"/>
        <end position="920"/>
    </location>
</feature>
<evidence type="ECO:0000256" key="5">
    <source>
        <dbReference type="ARBA" id="ARBA00010312"/>
    </source>
</evidence>
<dbReference type="CDD" id="cd02794">
    <property type="entry name" value="MopB_CT_DmsA-EC"/>
    <property type="match status" value="1"/>
</dbReference>
<dbReference type="GO" id="GO:0009061">
    <property type="term" value="P:anaerobic respiration"/>
    <property type="evidence" value="ECO:0007669"/>
    <property type="project" value="TreeGrafter"/>
</dbReference>
<dbReference type="InterPro" id="IPR017896">
    <property type="entry name" value="4Fe4S_Fe-S-bd"/>
</dbReference>
<dbReference type="InterPro" id="IPR017900">
    <property type="entry name" value="4Fe4S_Fe_S_CS"/>
</dbReference>
<dbReference type="FunFam" id="3.40.50.12440:FF:000003">
    <property type="entry name" value="Anaerobic dimethyl sulfoxide reductase subunit A"/>
    <property type="match status" value="1"/>
</dbReference>
<comment type="cofactor">
    <cofactor evidence="1">
        <name>Mo-bis(molybdopterin guanine dinucleotide)</name>
        <dbReference type="ChEBI" id="CHEBI:60539"/>
    </cofactor>
</comment>
<dbReference type="Gene3D" id="3.40.50.12440">
    <property type="match status" value="2"/>
</dbReference>
<sequence length="1074" mass="118616">MTDKTPNAILAAEVSRRKLVQTTAIGGLAAATSAFSLPFSRLAFADHAVNPGGSEKVVWSACTVNCGSRCPLRMHVVDGEIKYVETDNTGDDDYEGLHQVRACLRGRSMRRRVYNADRLKYPMKRVGARGEGKFERISWDEAFNTIANSMQGIIKEYGNEAIYLNYGTGTLGGTMTRSWPPGSTLIARLMNCCGGYLNHYGDYSTAQIAAGLNYTYGGWADGNSPSDIENSKLVVLFGNNPGETRMSGGGVTYYLEQARQKSNARMIIIDPRYTDTGAGREDEWIPIRPGTDGALISALAWVMIDENLVDQAFLDKYCVGYDEKTLPAGAPRNGHYKAYILGQGADSIAKTPEWASKITGIPVDRIIKLAREIGSAKPAFISQGWGPQRHSNGELVSRAIAMLSILTGNVGIHGGNSGAREGSYSLPFVRMPTLENPVQTSISMFMWTDAIERGAEMTATRDGVRGKEKLDVPIKMVWNYAGNCLINQHSQINRTHDILQDDKKCEMIVVIDNHMTSSAKYADILLPDCTASEQMDFCLDASCGNMSYVIFAGQAIKPRFECKTIYEMTTELAKRMGVEQRFTEGRTQEGWMRHLYAQSQEAIPELPSFDEFRQLGMFKKRDPEGHHVAYKAFREDPHANPLTTPSGKIEIYSAQLADIAASWELPEGDVIDPLPVYSAGFENVGDPLAEKWPLQLTGFHYKARTHSTYGNVDVLKSACRQEMWINPFDAQRRGIANGDEVRIFNDRGEVRISAKVTPRIIPGVVALGEGAWYSPDANKVDRAGSINVLTTQRPSPLAKGNPSHSNLVQVEKARCTGCKTCELACKDFKNLTPEVSYRRIYEYAGGNWQENNGVFHQDVFAYYLSISCNHCEDPACTKVCPSGAMHKREDGFVVVNEEVCIGCRYCHMACPYGAPQYNEAKGHMTKCDGCYERVAEGKKPICVESCPLRALDLAPIDELRQKYGTQAAIAPLPASHFTQPNIVIKPNANSRPSGDTSGYLANPKEVPVRRRWIYRYGIGAVVWCQGQGCSQARRIADGGAVDPDGHRFYRLNSASRVAAARFQLPEPPRQFGVE</sequence>
<dbReference type="PROSITE" id="PS51669">
    <property type="entry name" value="4FE4S_MOW_BIS_MGD"/>
    <property type="match status" value="1"/>
</dbReference>
<dbReference type="PROSITE" id="PS00551">
    <property type="entry name" value="MOLYBDOPTERIN_PROK_1"/>
    <property type="match status" value="1"/>
</dbReference>
<dbReference type="InterPro" id="IPR006963">
    <property type="entry name" value="Mopterin_OxRdtase_4Fe-4S_dom"/>
</dbReference>
<evidence type="ECO:0000256" key="15">
    <source>
        <dbReference type="ARBA" id="ARBA00023136"/>
    </source>
</evidence>
<feature type="domain" description="4Fe-4S ferredoxin-type" evidence="16">
    <location>
        <begin position="860"/>
        <end position="890"/>
    </location>
</feature>
<dbReference type="Pfam" id="PF04879">
    <property type="entry name" value="Molybdop_Fe4S4"/>
    <property type="match status" value="1"/>
</dbReference>
<dbReference type="Proteomes" id="UP000030106">
    <property type="component" value="Unassembled WGS sequence"/>
</dbReference>
<evidence type="ECO:0000256" key="2">
    <source>
        <dbReference type="ARBA" id="ARBA00001966"/>
    </source>
</evidence>
<dbReference type="FunFam" id="2.40.40.20:FF:000010">
    <property type="entry name" value="Anaerobic dimethyl sulfoxide reductase subunit A"/>
    <property type="match status" value="1"/>
</dbReference>
<evidence type="ECO:0000256" key="11">
    <source>
        <dbReference type="ARBA" id="ARBA00022737"/>
    </source>
</evidence>
<keyword evidence="10" id="KW-0732">Signal</keyword>
<dbReference type="GO" id="GO:0030151">
    <property type="term" value="F:molybdenum ion binding"/>
    <property type="evidence" value="ECO:0007669"/>
    <property type="project" value="InterPro"/>
</dbReference>
<dbReference type="HOGENOM" id="CLU_000422_13_3_1"/>
<keyword evidence="13" id="KW-0408">Iron</keyword>
<dbReference type="Gene3D" id="3.40.50.740">
    <property type="match status" value="1"/>
</dbReference>
<dbReference type="InterPro" id="IPR027467">
    <property type="entry name" value="MopterinOxRdtase_cofactor_BS"/>
</dbReference>
<comment type="subcellular location">
    <subcellularLocation>
        <location evidence="4">Cell membrane</location>
        <topology evidence="4">Peripheral membrane protein</topology>
        <orientation evidence="4">Cytoplasmic side</orientation>
    </subcellularLocation>
</comment>
<evidence type="ECO:0000313" key="18">
    <source>
        <dbReference type="EMBL" id="KGQ11370.1"/>
    </source>
</evidence>
<dbReference type="Gene3D" id="3.30.70.20">
    <property type="match status" value="2"/>
</dbReference>
<accession>A0A0A2VYX2</accession>
<keyword evidence="6" id="KW-1003">Cell membrane</keyword>
<dbReference type="SMART" id="SM00926">
    <property type="entry name" value="Molybdop_Fe4S4"/>
    <property type="match status" value="1"/>
</dbReference>
<dbReference type="AlphaFoldDB" id="A0A0A2VYX2"/>
<dbReference type="InterPro" id="IPR006655">
    <property type="entry name" value="Mopterin_OxRdtase_prok_CS"/>
</dbReference>
<dbReference type="InterPro" id="IPR006656">
    <property type="entry name" value="Mopterin_OxRdtase"/>
</dbReference>
<feature type="domain" description="4Fe-4S Mo/W bis-MGD-type" evidence="17">
    <location>
        <begin position="55"/>
        <end position="117"/>
    </location>
</feature>
<dbReference type="FunFam" id="3.30.70.20:FF:000003">
    <property type="entry name" value="Dimethyl sulfoxide reductase subunit B"/>
    <property type="match status" value="1"/>
</dbReference>
<dbReference type="GO" id="GO:0051539">
    <property type="term" value="F:4 iron, 4 sulfur cluster binding"/>
    <property type="evidence" value="ECO:0007669"/>
    <property type="project" value="UniProtKB-KW"/>
</dbReference>
<name>A0A0A2VYX2_BEABA</name>
<evidence type="ECO:0000259" key="16">
    <source>
        <dbReference type="PROSITE" id="PS51379"/>
    </source>
</evidence>
<dbReference type="InterPro" id="IPR006657">
    <property type="entry name" value="MoPterin_dinucl-bd_dom"/>
</dbReference>
<evidence type="ECO:0000256" key="3">
    <source>
        <dbReference type="ARBA" id="ARBA00003584"/>
    </source>
</evidence>
<dbReference type="PROSITE" id="PS51379">
    <property type="entry name" value="4FE4S_FER_2"/>
    <property type="match status" value="3"/>
</dbReference>
<dbReference type="NCBIfam" id="TIGR02951">
    <property type="entry name" value="DMSO_dmsB"/>
    <property type="match status" value="1"/>
</dbReference>
<dbReference type="PROSITE" id="PS00198">
    <property type="entry name" value="4FE4S_FER_1"/>
    <property type="match status" value="1"/>
</dbReference>
<evidence type="ECO:0000256" key="7">
    <source>
        <dbReference type="ARBA" id="ARBA00022485"/>
    </source>
</evidence>
<dbReference type="SUPFAM" id="SSF50692">
    <property type="entry name" value="ADC-like"/>
    <property type="match status" value="1"/>
</dbReference>
<evidence type="ECO:0000256" key="10">
    <source>
        <dbReference type="ARBA" id="ARBA00022729"/>
    </source>
</evidence>
<dbReference type="GO" id="GO:0043546">
    <property type="term" value="F:molybdopterin cofactor binding"/>
    <property type="evidence" value="ECO:0007669"/>
    <property type="project" value="InterPro"/>
</dbReference>
<keyword evidence="8" id="KW-0500">Molybdenum</keyword>
<proteinExistence type="inferred from homology"/>
<keyword evidence="15" id="KW-0472">Membrane</keyword>
<dbReference type="PROSITE" id="PS51318">
    <property type="entry name" value="TAT"/>
    <property type="match status" value="1"/>
</dbReference>
<comment type="function">
    <text evidence="3">Electron transfer subunit of the terminal reductase during anaerobic growth on various sulfoxide and N-oxide compounds.</text>
</comment>
<evidence type="ECO:0000256" key="9">
    <source>
        <dbReference type="ARBA" id="ARBA00022723"/>
    </source>
</evidence>
<evidence type="ECO:0000256" key="13">
    <source>
        <dbReference type="ARBA" id="ARBA00023004"/>
    </source>
</evidence>
<evidence type="ECO:0000256" key="1">
    <source>
        <dbReference type="ARBA" id="ARBA00001942"/>
    </source>
</evidence>
<evidence type="ECO:0000256" key="8">
    <source>
        <dbReference type="ARBA" id="ARBA00022505"/>
    </source>
</evidence>
<evidence type="ECO:0000256" key="6">
    <source>
        <dbReference type="ARBA" id="ARBA00022475"/>
    </source>
</evidence>
<dbReference type="SUPFAM" id="SSF53706">
    <property type="entry name" value="Formate dehydrogenase/DMSO reductase, domains 1-3"/>
    <property type="match status" value="1"/>
</dbReference>
<comment type="similarity">
    <text evidence="5">Belongs to the prokaryotic molybdopterin-containing oxidoreductase family.</text>
</comment>
<protein>
    <submittedName>
        <fullName evidence="18">Dimethyl sulfoxide reductase DmsA</fullName>
    </submittedName>
</protein>
<dbReference type="CDD" id="cd02770">
    <property type="entry name" value="MopB_DmsA-EC"/>
    <property type="match status" value="1"/>
</dbReference>